<proteinExistence type="inferred from homology"/>
<keyword evidence="5 8" id="KW-1133">Transmembrane helix</keyword>
<organism evidence="10 11">
    <name type="scientific">Platysternon megacephalum</name>
    <name type="common">big-headed turtle</name>
    <dbReference type="NCBI Taxonomy" id="55544"/>
    <lineage>
        <taxon>Eukaryota</taxon>
        <taxon>Metazoa</taxon>
        <taxon>Chordata</taxon>
        <taxon>Craniata</taxon>
        <taxon>Vertebrata</taxon>
        <taxon>Euteleostomi</taxon>
        <taxon>Archelosauria</taxon>
        <taxon>Testudinata</taxon>
        <taxon>Testudines</taxon>
        <taxon>Cryptodira</taxon>
        <taxon>Durocryptodira</taxon>
        <taxon>Testudinoidea</taxon>
        <taxon>Platysternidae</taxon>
        <taxon>Platysternon</taxon>
    </lineage>
</organism>
<evidence type="ECO:0000256" key="8">
    <source>
        <dbReference type="SAM" id="Phobius"/>
    </source>
</evidence>
<dbReference type="GO" id="GO:0005886">
    <property type="term" value="C:plasma membrane"/>
    <property type="evidence" value="ECO:0007669"/>
    <property type="project" value="TreeGrafter"/>
</dbReference>
<keyword evidence="4 9" id="KW-0732">Signal</keyword>
<comment type="subcellular location">
    <subcellularLocation>
        <location evidence="1">Membrane</location>
        <topology evidence="1">Single-pass type I membrane protein</topology>
    </subcellularLocation>
</comment>
<evidence type="ECO:0000256" key="3">
    <source>
        <dbReference type="ARBA" id="ARBA00022692"/>
    </source>
</evidence>
<gene>
    <name evidence="10" type="ORF">DR999_PMT09707</name>
</gene>
<comment type="caution">
    <text evidence="10">The sequence shown here is derived from an EMBL/GenBank/DDBJ whole genome shotgun (WGS) entry which is preliminary data.</text>
</comment>
<evidence type="ECO:0000256" key="7">
    <source>
        <dbReference type="SAM" id="MobiDB-lite"/>
    </source>
</evidence>
<evidence type="ECO:0000256" key="4">
    <source>
        <dbReference type="ARBA" id="ARBA00022729"/>
    </source>
</evidence>
<dbReference type="EMBL" id="QXTE01000084">
    <property type="protein sequence ID" value="TFK07488.1"/>
    <property type="molecule type" value="Genomic_DNA"/>
</dbReference>
<keyword evidence="6 8" id="KW-0472">Membrane</keyword>
<sequence>MMRLRMTLFLGLGFLLVHVKGQGDFDLSDALDHPGEIITKKPPPATKRPVFDDHPKPHPRPPHKPQPGFYGNDGDSFSDLDLNDGKPLPPRPAGEKESNVNHGGNTDSGVVAGVTSPVISVLVLLVVGTVAGYTAYKKKQLCFKANGGTTV</sequence>
<dbReference type="GO" id="GO:0034109">
    <property type="term" value="P:homotypic cell-cell adhesion"/>
    <property type="evidence" value="ECO:0007669"/>
    <property type="project" value="TreeGrafter"/>
</dbReference>
<keyword evidence="11" id="KW-1185">Reference proteome</keyword>
<dbReference type="PANTHER" id="PTHR15076:SF15">
    <property type="entry name" value="CD99 ANTIGEN"/>
    <property type="match status" value="1"/>
</dbReference>
<dbReference type="OrthoDB" id="9049238at2759"/>
<dbReference type="InterPro" id="IPR022078">
    <property type="entry name" value="CD99L2"/>
</dbReference>
<name>A0A4D9EIN2_9SAUR</name>
<evidence type="ECO:0000256" key="1">
    <source>
        <dbReference type="ARBA" id="ARBA00004479"/>
    </source>
</evidence>
<evidence type="ECO:0000256" key="6">
    <source>
        <dbReference type="ARBA" id="ARBA00023136"/>
    </source>
</evidence>
<reference evidence="10 11" key="2">
    <citation type="submission" date="2019-04" db="EMBL/GenBank/DDBJ databases">
        <title>The genome sequence of big-headed turtle.</title>
        <authorList>
            <person name="Gong S."/>
        </authorList>
    </citation>
    <scope>NUCLEOTIDE SEQUENCE [LARGE SCALE GENOMIC DNA]</scope>
    <source>
        <strain evidence="10">DO16091913</strain>
        <tissue evidence="10">Muscle</tissue>
    </source>
</reference>
<keyword evidence="3 8" id="KW-0812">Transmembrane</keyword>
<dbReference type="Pfam" id="PF12301">
    <property type="entry name" value="CD99L2"/>
    <property type="match status" value="1"/>
</dbReference>
<evidence type="ECO:0000313" key="11">
    <source>
        <dbReference type="Proteomes" id="UP000297703"/>
    </source>
</evidence>
<evidence type="ECO:0000256" key="5">
    <source>
        <dbReference type="ARBA" id="ARBA00022989"/>
    </source>
</evidence>
<dbReference type="AlphaFoldDB" id="A0A4D9EIN2"/>
<feature type="region of interest" description="Disordered" evidence="7">
    <location>
        <begin position="36"/>
        <end position="108"/>
    </location>
</feature>
<evidence type="ECO:0000313" key="10">
    <source>
        <dbReference type="EMBL" id="TFK07488.1"/>
    </source>
</evidence>
<reference evidence="10 11" key="1">
    <citation type="submission" date="2019-04" db="EMBL/GenBank/DDBJ databases">
        <title>Draft genome of the big-headed turtle Platysternon megacephalum.</title>
        <authorList>
            <person name="Gong S."/>
        </authorList>
    </citation>
    <scope>NUCLEOTIDE SEQUENCE [LARGE SCALE GENOMIC DNA]</scope>
    <source>
        <strain evidence="10">DO16091913</strain>
        <tissue evidence="10">Muscle</tissue>
    </source>
</reference>
<comment type="similarity">
    <text evidence="2">Belongs to the CD99 family.</text>
</comment>
<evidence type="ECO:0000256" key="2">
    <source>
        <dbReference type="ARBA" id="ARBA00008763"/>
    </source>
</evidence>
<feature type="chain" id="PRO_5020026369" evidence="9">
    <location>
        <begin position="22"/>
        <end position="151"/>
    </location>
</feature>
<dbReference type="GO" id="GO:0072683">
    <property type="term" value="P:T cell extravasation"/>
    <property type="evidence" value="ECO:0007669"/>
    <property type="project" value="TreeGrafter"/>
</dbReference>
<evidence type="ECO:0000256" key="9">
    <source>
        <dbReference type="SAM" id="SignalP"/>
    </source>
</evidence>
<protein>
    <submittedName>
        <fullName evidence="10">SLAM family member 5-like</fullName>
    </submittedName>
</protein>
<feature type="signal peptide" evidence="9">
    <location>
        <begin position="1"/>
        <end position="21"/>
    </location>
</feature>
<feature type="transmembrane region" description="Helical" evidence="8">
    <location>
        <begin position="118"/>
        <end position="136"/>
    </location>
</feature>
<dbReference type="GO" id="GO:2000391">
    <property type="term" value="P:positive regulation of neutrophil extravasation"/>
    <property type="evidence" value="ECO:0007669"/>
    <property type="project" value="TreeGrafter"/>
</dbReference>
<dbReference type="PANTHER" id="PTHR15076">
    <property type="entry name" value="CD99/MIC2 PROTEIN RELATED"/>
    <property type="match status" value="1"/>
</dbReference>
<dbReference type="Proteomes" id="UP000297703">
    <property type="component" value="Unassembled WGS sequence"/>
</dbReference>
<accession>A0A4D9EIN2</accession>